<accession>A0A5J6MC03</accession>
<evidence type="ECO:0000313" key="2">
    <source>
        <dbReference type="Proteomes" id="UP000326202"/>
    </source>
</evidence>
<dbReference type="KEGG" id="htq:FRZ44_00080"/>
<proteinExistence type="predicted"/>
<dbReference type="Proteomes" id="UP000326202">
    <property type="component" value="Chromosome"/>
</dbReference>
<protein>
    <submittedName>
        <fullName evidence="1">Uncharacterized protein</fullName>
    </submittedName>
</protein>
<reference evidence="1 2" key="1">
    <citation type="submission" date="2019-08" db="EMBL/GenBank/DDBJ databases">
        <title>Hyperibacter terrae gen. nov., sp. nov. and Hyperibacter viscosus sp. nov., two new members in the family Rhodospirillaceae isolated from the rhizosphere of Hypericum perforatum.</title>
        <authorList>
            <person name="Noviana Z."/>
        </authorList>
    </citation>
    <scope>NUCLEOTIDE SEQUENCE [LARGE SCALE GENOMIC DNA]</scope>
    <source>
        <strain evidence="1 2">R5913</strain>
    </source>
</reference>
<keyword evidence="2" id="KW-1185">Reference proteome</keyword>
<dbReference type="EMBL" id="CP042906">
    <property type="protein sequence ID" value="QEX14733.1"/>
    <property type="molecule type" value="Genomic_DNA"/>
</dbReference>
<organism evidence="1 2">
    <name type="scientific">Hypericibacter terrae</name>
    <dbReference type="NCBI Taxonomy" id="2602015"/>
    <lineage>
        <taxon>Bacteria</taxon>
        <taxon>Pseudomonadati</taxon>
        <taxon>Pseudomonadota</taxon>
        <taxon>Alphaproteobacteria</taxon>
        <taxon>Rhodospirillales</taxon>
        <taxon>Dongiaceae</taxon>
        <taxon>Hypericibacter</taxon>
    </lineage>
</organism>
<gene>
    <name evidence="1" type="ORF">FRZ44_00080</name>
</gene>
<evidence type="ECO:0000313" key="1">
    <source>
        <dbReference type="EMBL" id="QEX14733.1"/>
    </source>
</evidence>
<sequence>MRRMSRPSRTLIRTGTGDSCIGICTIRISITGTRTKAATSRLHSVRRQARPAGLDGLWDVQLWVSSVASRHHR</sequence>
<dbReference type="AlphaFoldDB" id="A0A5J6MC03"/>
<name>A0A5J6MC03_9PROT</name>